<dbReference type="PANTHER" id="PTHR47273">
    <property type="entry name" value="EXPRESSED PROTEIN"/>
    <property type="match status" value="1"/>
</dbReference>
<feature type="region of interest" description="Disordered" evidence="1">
    <location>
        <begin position="250"/>
        <end position="397"/>
    </location>
</feature>
<accession>A0A445B2M2</accession>
<feature type="chain" id="PRO_5036353960" evidence="2">
    <location>
        <begin position="20"/>
        <end position="397"/>
    </location>
</feature>
<protein>
    <submittedName>
        <fullName evidence="3">Uncharacterized protein</fullName>
    </submittedName>
</protein>
<dbReference type="EMBL" id="SDMP01000010">
    <property type="protein sequence ID" value="RYR32934.1"/>
    <property type="molecule type" value="Genomic_DNA"/>
</dbReference>
<evidence type="ECO:0000313" key="4">
    <source>
        <dbReference type="Proteomes" id="UP000289738"/>
    </source>
</evidence>
<dbReference type="Proteomes" id="UP000289738">
    <property type="component" value="Chromosome A10"/>
</dbReference>
<gene>
    <name evidence="3" type="ORF">Ahy_A10g047457</name>
</gene>
<feature type="compositionally biased region" description="Pro residues" evidence="1">
    <location>
        <begin position="250"/>
        <end position="390"/>
    </location>
</feature>
<evidence type="ECO:0000256" key="1">
    <source>
        <dbReference type="SAM" id="MobiDB-lite"/>
    </source>
</evidence>
<keyword evidence="2" id="KW-0732">Signal</keyword>
<reference evidence="3 4" key="1">
    <citation type="submission" date="2019-01" db="EMBL/GenBank/DDBJ databases">
        <title>Sequencing of cultivated peanut Arachis hypogaea provides insights into genome evolution and oil improvement.</title>
        <authorList>
            <person name="Chen X."/>
        </authorList>
    </citation>
    <scope>NUCLEOTIDE SEQUENCE [LARGE SCALE GENOMIC DNA]</scope>
    <source>
        <strain evidence="4">cv. Fuhuasheng</strain>
        <strain evidence="3">GDAAS-fuhuasheng2018</strain>
        <tissue evidence="3">Leaves</tissue>
    </source>
</reference>
<keyword evidence="4" id="KW-1185">Reference proteome</keyword>
<evidence type="ECO:0000313" key="3">
    <source>
        <dbReference type="EMBL" id="RYR32933.1"/>
    </source>
</evidence>
<comment type="caution">
    <text evidence="3">The sequence shown here is derived from an EMBL/GenBank/DDBJ whole genome shotgun (WGS) entry which is preliminary data.</text>
</comment>
<evidence type="ECO:0000256" key="2">
    <source>
        <dbReference type="SAM" id="SignalP"/>
    </source>
</evidence>
<organism evidence="3 4">
    <name type="scientific">Arachis hypogaea</name>
    <name type="common">Peanut</name>
    <dbReference type="NCBI Taxonomy" id="3818"/>
    <lineage>
        <taxon>Eukaryota</taxon>
        <taxon>Viridiplantae</taxon>
        <taxon>Streptophyta</taxon>
        <taxon>Embryophyta</taxon>
        <taxon>Tracheophyta</taxon>
        <taxon>Spermatophyta</taxon>
        <taxon>Magnoliopsida</taxon>
        <taxon>eudicotyledons</taxon>
        <taxon>Gunneridae</taxon>
        <taxon>Pentapetalae</taxon>
        <taxon>rosids</taxon>
        <taxon>fabids</taxon>
        <taxon>Fabales</taxon>
        <taxon>Fabaceae</taxon>
        <taxon>Papilionoideae</taxon>
        <taxon>50 kb inversion clade</taxon>
        <taxon>dalbergioids sensu lato</taxon>
        <taxon>Dalbergieae</taxon>
        <taxon>Pterocarpus clade</taxon>
        <taxon>Arachis</taxon>
    </lineage>
</organism>
<feature type="signal peptide" evidence="2">
    <location>
        <begin position="1"/>
        <end position="19"/>
    </location>
</feature>
<dbReference type="Pfam" id="PF01190">
    <property type="entry name" value="Pollen_Ole_e_1"/>
    <property type="match status" value="1"/>
</dbReference>
<dbReference type="AlphaFoldDB" id="A0A445B2M2"/>
<sequence length="397" mass="43189">MSWFLVILFLTLTFGTLSSESTHHEKRLPSSSAPAVVVVGTVFCDKCLQHSFSFGSYFISGASVGVECKDGSKSKKPRFKKEVKTNKDGEFKVELPFKVSKHVKRINGCTFELISSNNPNCAMASISTTSSITLKTRNQEEHIFSAGFLSFKPTKKPKLCNQSPTTATVQESKDSVYVEKRFPPSIDPSFPPPLQDPPSPPTLLPPLLPLLPPIIPPLTPPIKEDKRVKPSQVSLFPPLIPPLVPNPFQPPPLIPNPFQPPPLIPNPFQPPSPPLIPNPFQPPPSPTPLIPNPFQPPPSPRPLIPNPFQPPPSPPPFLPNPFQPPPSPPSPLFPNPFQPTPSPPRPPSPLFPFPPIPGLTPSPPPPSPPPPTFPFPFPPLFPPPHTPGSPPVRNLSP</sequence>
<proteinExistence type="predicted"/>
<dbReference type="EMBL" id="SDMP01000010">
    <property type="protein sequence ID" value="RYR32933.1"/>
    <property type="molecule type" value="Genomic_DNA"/>
</dbReference>
<dbReference type="PANTHER" id="PTHR47273:SF4">
    <property type="entry name" value="EXPRESSED PROTEIN"/>
    <property type="match status" value="1"/>
</dbReference>
<dbReference type="STRING" id="3818.A0A445B2M2"/>
<name>A0A445B2M2_ARAHY</name>